<dbReference type="Pfam" id="PF04720">
    <property type="entry name" value="PDDEXK_6"/>
    <property type="match status" value="2"/>
</dbReference>
<keyword evidence="2" id="KW-1185">Reference proteome</keyword>
<dbReference type="InterPro" id="IPR006502">
    <property type="entry name" value="PDDEXK-like"/>
</dbReference>
<proteinExistence type="predicted"/>
<evidence type="ECO:0000313" key="2">
    <source>
        <dbReference type="Proteomes" id="UP001189624"/>
    </source>
</evidence>
<evidence type="ECO:0000313" key="1">
    <source>
        <dbReference type="EMBL" id="CAJ1978924.1"/>
    </source>
</evidence>
<sequence length="348" mass="40103">MAEEFTSPTTGPSSDEVSLADIVFGSWDSFNFSDDDVHDNHNIDDVLDDNNDGHSIDTSEKNKVFWEEKYHLLKKGILCRSGSWERKVGEATKEIVREMKYSEMVCSCLQKVVAKNCRNCLLREIRDRLLKLGYNCCICKSRWRSSSEIISGIIVSIRHGYGFGCVVMDPCEMIKWCLIAVGEHSYLEVTENLSNTKREAVKLVIELSFRAEFEMARTNEEYKQLVKRLPEVFVGKAERLRGLVKIMCSAAKKCMKEKKMHIGPWRKHKYMQAKWFGTRERSTMEPLLIMNSSRIPKPKASMLTFDLMENIHGLHCTTVEVMDRRSLFAKLLNVLPTIFIQVLVLLII</sequence>
<name>A0AA86W5B4_9FABA</name>
<accession>A0AA86W5B4</accession>
<dbReference type="PANTHER" id="PTHR31579:SF58">
    <property type="entry name" value="PLANT-SPECIFIC DOMAIN TIGR01615 FAMILY PROTEIN"/>
    <property type="match status" value="1"/>
</dbReference>
<reference evidence="1" key="1">
    <citation type="submission" date="2023-10" db="EMBL/GenBank/DDBJ databases">
        <authorList>
            <person name="Domelevo Entfellner J.-B."/>
        </authorList>
    </citation>
    <scope>NUCLEOTIDE SEQUENCE</scope>
</reference>
<dbReference type="EMBL" id="OY731408">
    <property type="protein sequence ID" value="CAJ1978924.1"/>
    <property type="molecule type" value="Genomic_DNA"/>
</dbReference>
<dbReference type="AlphaFoldDB" id="A0AA86W5B4"/>
<dbReference type="Gramene" id="rna-AYBTSS11_LOCUS31128">
    <property type="protein sequence ID" value="CAJ1978924.1"/>
    <property type="gene ID" value="gene-AYBTSS11_LOCUS31128"/>
</dbReference>
<dbReference type="NCBIfam" id="TIGR01615">
    <property type="entry name" value="A_thal_3542"/>
    <property type="match status" value="1"/>
</dbReference>
<gene>
    <name evidence="1" type="ORF">AYBTSS11_LOCUS31128</name>
</gene>
<dbReference type="PANTHER" id="PTHR31579">
    <property type="entry name" value="OS03G0796600 PROTEIN"/>
    <property type="match status" value="1"/>
</dbReference>
<organism evidence="1 2">
    <name type="scientific">Sphenostylis stenocarpa</name>
    <dbReference type="NCBI Taxonomy" id="92480"/>
    <lineage>
        <taxon>Eukaryota</taxon>
        <taxon>Viridiplantae</taxon>
        <taxon>Streptophyta</taxon>
        <taxon>Embryophyta</taxon>
        <taxon>Tracheophyta</taxon>
        <taxon>Spermatophyta</taxon>
        <taxon>Magnoliopsida</taxon>
        <taxon>eudicotyledons</taxon>
        <taxon>Gunneridae</taxon>
        <taxon>Pentapetalae</taxon>
        <taxon>rosids</taxon>
        <taxon>fabids</taxon>
        <taxon>Fabales</taxon>
        <taxon>Fabaceae</taxon>
        <taxon>Papilionoideae</taxon>
        <taxon>50 kb inversion clade</taxon>
        <taxon>NPAAA clade</taxon>
        <taxon>indigoferoid/millettioid clade</taxon>
        <taxon>Phaseoleae</taxon>
        <taxon>Sphenostylis</taxon>
    </lineage>
</organism>
<protein>
    <submittedName>
        <fullName evidence="1">Uncharacterized protein</fullName>
    </submittedName>
</protein>
<dbReference type="Proteomes" id="UP001189624">
    <property type="component" value="Chromosome 11"/>
</dbReference>